<dbReference type="SUPFAM" id="SSF46689">
    <property type="entry name" value="Homeodomain-like"/>
    <property type="match status" value="2"/>
</dbReference>
<dbReference type="InterPro" id="IPR018060">
    <property type="entry name" value="HTH_AraC"/>
</dbReference>
<proteinExistence type="predicted"/>
<dbReference type="InterPro" id="IPR020449">
    <property type="entry name" value="Tscrpt_reg_AraC-type_HTH"/>
</dbReference>
<evidence type="ECO:0000259" key="4">
    <source>
        <dbReference type="PROSITE" id="PS01124"/>
    </source>
</evidence>
<dbReference type="EMBL" id="FUYA01000002">
    <property type="protein sequence ID" value="SKA67749.1"/>
    <property type="molecule type" value="Genomic_DNA"/>
</dbReference>
<dbReference type="Proteomes" id="UP000189733">
    <property type="component" value="Unassembled WGS sequence"/>
</dbReference>
<dbReference type="PANTHER" id="PTHR47893:SF1">
    <property type="entry name" value="REGULATORY PROTEIN PCHR"/>
    <property type="match status" value="1"/>
</dbReference>
<dbReference type="STRING" id="1121442.SAMN02745702_00881"/>
<dbReference type="GO" id="GO:0003700">
    <property type="term" value="F:DNA-binding transcription factor activity"/>
    <property type="evidence" value="ECO:0007669"/>
    <property type="project" value="InterPro"/>
</dbReference>
<protein>
    <submittedName>
        <fullName evidence="5">AraC-type DNA-binding protein</fullName>
    </submittedName>
</protein>
<dbReference type="SMART" id="SM00342">
    <property type="entry name" value="HTH_ARAC"/>
    <property type="match status" value="1"/>
</dbReference>
<keyword evidence="1" id="KW-0805">Transcription regulation</keyword>
<keyword evidence="3" id="KW-0804">Transcription</keyword>
<accession>A0A1T4VS43</accession>
<dbReference type="Gene3D" id="1.10.10.60">
    <property type="entry name" value="Homeodomain-like"/>
    <property type="match status" value="2"/>
</dbReference>
<dbReference type="PRINTS" id="PR00032">
    <property type="entry name" value="HTHARAC"/>
</dbReference>
<evidence type="ECO:0000313" key="5">
    <source>
        <dbReference type="EMBL" id="SKA67749.1"/>
    </source>
</evidence>
<sequence length="296" mass="33281">MSVEIQTPYSCDLGNGLSISLKECHLSQNWHSVFTGVKDFIGCTFCLDGSLTTQIQHEPPTIHINKGTSGIWYAPDTLIHVSMKPGHIRWLDIEISFQHFVQLIKDNQHEFCPEFLASLKKNPAKPFHRTGTMDAQTLQSVEQIITCPFHGPLKRIHQKSNCLSLLLKEIRHHALLSSPEQCQGCANCPKMEQAKALLLRDLGKAPTISGLASELGMSESSLKRAFRKSFGMSIYAYFQSHRLRQAKKLLSQGEMNVTEVAFSVGFSNHSHFSRAFKRQFGIPPKNMLSHSENTFS</sequence>
<feature type="domain" description="HTH araC/xylS-type" evidence="4">
    <location>
        <begin position="192"/>
        <end position="290"/>
    </location>
</feature>
<gene>
    <name evidence="5" type="ORF">SAMN02745702_00881</name>
</gene>
<organism evidence="5 6">
    <name type="scientific">Desulfobaculum bizertense DSM 18034</name>
    <dbReference type="NCBI Taxonomy" id="1121442"/>
    <lineage>
        <taxon>Bacteria</taxon>
        <taxon>Pseudomonadati</taxon>
        <taxon>Thermodesulfobacteriota</taxon>
        <taxon>Desulfovibrionia</taxon>
        <taxon>Desulfovibrionales</taxon>
        <taxon>Desulfovibrionaceae</taxon>
        <taxon>Desulfobaculum</taxon>
    </lineage>
</organism>
<dbReference type="RefSeq" id="WP_078684184.1">
    <property type="nucleotide sequence ID" value="NZ_FUYA01000002.1"/>
</dbReference>
<dbReference type="GO" id="GO:0043565">
    <property type="term" value="F:sequence-specific DNA binding"/>
    <property type="evidence" value="ECO:0007669"/>
    <property type="project" value="InterPro"/>
</dbReference>
<dbReference type="PROSITE" id="PS00041">
    <property type="entry name" value="HTH_ARAC_FAMILY_1"/>
    <property type="match status" value="1"/>
</dbReference>
<dbReference type="AlphaFoldDB" id="A0A1T4VS43"/>
<evidence type="ECO:0000256" key="1">
    <source>
        <dbReference type="ARBA" id="ARBA00023015"/>
    </source>
</evidence>
<reference evidence="5 6" key="1">
    <citation type="submission" date="2017-02" db="EMBL/GenBank/DDBJ databases">
        <authorList>
            <person name="Peterson S.W."/>
        </authorList>
    </citation>
    <scope>NUCLEOTIDE SEQUENCE [LARGE SCALE GENOMIC DNA]</scope>
    <source>
        <strain evidence="5 6">DSM 18034</strain>
    </source>
</reference>
<dbReference type="PROSITE" id="PS01124">
    <property type="entry name" value="HTH_ARAC_FAMILY_2"/>
    <property type="match status" value="1"/>
</dbReference>
<evidence type="ECO:0000256" key="2">
    <source>
        <dbReference type="ARBA" id="ARBA00023125"/>
    </source>
</evidence>
<dbReference type="InterPro" id="IPR053142">
    <property type="entry name" value="PchR_regulatory_protein"/>
</dbReference>
<dbReference type="PANTHER" id="PTHR47893">
    <property type="entry name" value="REGULATORY PROTEIN PCHR"/>
    <property type="match status" value="1"/>
</dbReference>
<evidence type="ECO:0000313" key="6">
    <source>
        <dbReference type="Proteomes" id="UP000189733"/>
    </source>
</evidence>
<dbReference type="InterPro" id="IPR009057">
    <property type="entry name" value="Homeodomain-like_sf"/>
</dbReference>
<evidence type="ECO:0000256" key="3">
    <source>
        <dbReference type="ARBA" id="ARBA00023163"/>
    </source>
</evidence>
<name>A0A1T4VS43_9BACT</name>
<dbReference type="InterPro" id="IPR018062">
    <property type="entry name" value="HTH_AraC-typ_CS"/>
</dbReference>
<dbReference type="Pfam" id="PF12833">
    <property type="entry name" value="HTH_18"/>
    <property type="match status" value="1"/>
</dbReference>
<dbReference type="OrthoDB" id="5447471at2"/>
<keyword evidence="2 5" id="KW-0238">DNA-binding</keyword>
<keyword evidence="6" id="KW-1185">Reference proteome</keyword>